<dbReference type="AlphaFoldDB" id="K1QZ53"/>
<name>K1QZ53_MAGGI</name>
<dbReference type="HOGENOM" id="CLU_493687_0_0_1"/>
<dbReference type="GO" id="GO:0005615">
    <property type="term" value="C:extracellular space"/>
    <property type="evidence" value="ECO:0007669"/>
    <property type="project" value="TreeGrafter"/>
</dbReference>
<reference evidence="1" key="1">
    <citation type="journal article" date="2012" name="Nature">
        <title>The oyster genome reveals stress adaptation and complexity of shell formation.</title>
        <authorList>
            <person name="Zhang G."/>
            <person name="Fang X."/>
            <person name="Guo X."/>
            <person name="Li L."/>
            <person name="Luo R."/>
            <person name="Xu F."/>
            <person name="Yang P."/>
            <person name="Zhang L."/>
            <person name="Wang X."/>
            <person name="Qi H."/>
            <person name="Xiong Z."/>
            <person name="Que H."/>
            <person name="Xie Y."/>
            <person name="Holland P.W."/>
            <person name="Paps J."/>
            <person name="Zhu Y."/>
            <person name="Wu F."/>
            <person name="Chen Y."/>
            <person name="Wang J."/>
            <person name="Peng C."/>
            <person name="Meng J."/>
            <person name="Yang L."/>
            <person name="Liu J."/>
            <person name="Wen B."/>
            <person name="Zhang N."/>
            <person name="Huang Z."/>
            <person name="Zhu Q."/>
            <person name="Feng Y."/>
            <person name="Mount A."/>
            <person name="Hedgecock D."/>
            <person name="Xu Z."/>
            <person name="Liu Y."/>
            <person name="Domazet-Loso T."/>
            <person name="Du Y."/>
            <person name="Sun X."/>
            <person name="Zhang S."/>
            <person name="Liu B."/>
            <person name="Cheng P."/>
            <person name="Jiang X."/>
            <person name="Li J."/>
            <person name="Fan D."/>
            <person name="Wang W."/>
            <person name="Fu W."/>
            <person name="Wang T."/>
            <person name="Wang B."/>
            <person name="Zhang J."/>
            <person name="Peng Z."/>
            <person name="Li Y."/>
            <person name="Li N."/>
            <person name="Wang J."/>
            <person name="Chen M."/>
            <person name="He Y."/>
            <person name="Tan F."/>
            <person name="Song X."/>
            <person name="Zheng Q."/>
            <person name="Huang R."/>
            <person name="Yang H."/>
            <person name="Du X."/>
            <person name="Chen L."/>
            <person name="Yang M."/>
            <person name="Gaffney P.M."/>
            <person name="Wang S."/>
            <person name="Luo L."/>
            <person name="She Z."/>
            <person name="Ming Y."/>
            <person name="Huang W."/>
            <person name="Zhang S."/>
            <person name="Huang B."/>
            <person name="Zhang Y."/>
            <person name="Qu T."/>
            <person name="Ni P."/>
            <person name="Miao G."/>
            <person name="Wang J."/>
            <person name="Wang Q."/>
            <person name="Steinberg C.E."/>
            <person name="Wang H."/>
            <person name="Li N."/>
            <person name="Qian L."/>
            <person name="Zhang G."/>
            <person name="Li Y."/>
            <person name="Yang H."/>
            <person name="Liu X."/>
            <person name="Wang J."/>
            <person name="Yin Y."/>
            <person name="Wang J."/>
        </authorList>
    </citation>
    <scope>NUCLEOTIDE SEQUENCE [LARGE SCALE GENOMIC DNA]</scope>
    <source>
        <strain evidence="1">05x7-T-G4-1.051#20</strain>
    </source>
</reference>
<protein>
    <submittedName>
        <fullName evidence="1">Uncharacterized protein</fullName>
    </submittedName>
</protein>
<dbReference type="InParanoid" id="K1QZ53"/>
<evidence type="ECO:0000313" key="1">
    <source>
        <dbReference type="EMBL" id="EKC26816.1"/>
    </source>
</evidence>
<dbReference type="PANTHER" id="PTHR24024">
    <property type="entry name" value="PULMONARY SURFACTANT-ASSOCIATED PROTEIN A"/>
    <property type="match status" value="1"/>
</dbReference>
<gene>
    <name evidence="1" type="ORF">CGI_10013854</name>
</gene>
<accession>K1QZ53</accession>
<organism evidence="1">
    <name type="scientific">Magallana gigas</name>
    <name type="common">Pacific oyster</name>
    <name type="synonym">Crassostrea gigas</name>
    <dbReference type="NCBI Taxonomy" id="29159"/>
    <lineage>
        <taxon>Eukaryota</taxon>
        <taxon>Metazoa</taxon>
        <taxon>Spiralia</taxon>
        <taxon>Lophotrochozoa</taxon>
        <taxon>Mollusca</taxon>
        <taxon>Bivalvia</taxon>
        <taxon>Autobranchia</taxon>
        <taxon>Pteriomorphia</taxon>
        <taxon>Ostreida</taxon>
        <taxon>Ostreoidea</taxon>
        <taxon>Ostreidae</taxon>
        <taxon>Magallana</taxon>
    </lineage>
</organism>
<proteinExistence type="predicted"/>
<dbReference type="EMBL" id="JH817916">
    <property type="protein sequence ID" value="EKC26816.1"/>
    <property type="molecule type" value="Genomic_DNA"/>
</dbReference>
<dbReference type="InterPro" id="IPR051077">
    <property type="entry name" value="Ca-dependent_lectin"/>
</dbReference>
<dbReference type="PANTHER" id="PTHR24024:SF18">
    <property type="entry name" value="SHORT-CHAIN COLLAGEN C4-LIKE"/>
    <property type="match status" value="1"/>
</dbReference>
<sequence>MDGQKAYVYGAEYQMHTVSGYMRQFHDQDVPCALCVKRNKSVVQMFPARKTCYKGWTLEYHGYLMAGRPIHQAGSTYTCIDEHPDVVHGGHADMNGYLFYQVEAVCGSLKCPPYVRGRELMAGYVFFILMNVVMQMKLSAGSGYVGGSDYKNPGAAVEPLCLPKNPQWGKFKDGKDGQKAKLLGAEYQMHTVSNYWRHYHDHDVPCAVCLVRQRSVVQMFPGENIISSHRISGYKRCRDKIGERIIFLVMYRMLNNGCYVGGSDYKNPGAAVEPLCLPKNPQWGKFKDGKDGQKAELLGAEYQMHTVSNYWRHYHDHDVPCAVCLVRQRSVVQMFPGRRSCYNGWKLEYSGYLMAGRPIHKAASTYTCVDRKPDVADGGIANQDGYLFYQVEASYVGGSDYKNPGAAVESLCLPKNPQWGEFKDGEDGQKAKLMGAEYQMHTVSNYWKHYHDHDVPCAVCLVRQRSVVQMFPGRRSCYNGWKLEYSGYLMAGRPIHPAASTYTCVDRKPDLVDGGIANQDGYLFYQVEAICGSLKCPPYVQGRELVCAVCSK</sequence>